<dbReference type="PROSITE" id="PS00615">
    <property type="entry name" value="C_TYPE_LECTIN_1"/>
    <property type="match status" value="1"/>
</dbReference>
<dbReference type="PROSITE" id="PS50041">
    <property type="entry name" value="C_TYPE_LECTIN_2"/>
    <property type="match status" value="1"/>
</dbReference>
<protein>
    <recommendedName>
        <fullName evidence="3">C-type lectin domain-containing protein</fullName>
    </recommendedName>
</protein>
<sequence length="153" mass="17754">MWGSIVLILSITLQYQRPTEINSHEKKSTFSLYTFFWRGGSEKEYTLSALENVDISQSYCREKYTDLTSMRSLQEKEEIMKVTDRSTWWIGGYRDLWTWSDQSKSTLRKWAPDEPNGAGKEPCVVAFGDRWYDAPCNVQLSFICSGNQLIHAS</sequence>
<keyword evidence="5" id="KW-1185">Reference proteome</keyword>
<keyword evidence="2" id="KW-0732">Signal</keyword>
<dbReference type="PANTHER" id="PTHR45784">
    <property type="entry name" value="C-TYPE LECTIN DOMAIN FAMILY 20 MEMBER A-RELATED"/>
    <property type="match status" value="1"/>
</dbReference>
<feature type="signal peptide" evidence="2">
    <location>
        <begin position="1"/>
        <end position="18"/>
    </location>
</feature>
<dbReference type="InterPro" id="IPR016187">
    <property type="entry name" value="CTDL_fold"/>
</dbReference>
<dbReference type="InterPro" id="IPR001304">
    <property type="entry name" value="C-type_lectin-like"/>
</dbReference>
<dbReference type="GeneTree" id="ENSGT01120000275947"/>
<dbReference type="Ensembl" id="ENSACIT00000008545.1">
    <property type="protein sequence ID" value="ENSACIP00000008296.1"/>
    <property type="gene ID" value="ENSACIG00000006523.1"/>
</dbReference>
<dbReference type="AlphaFoldDB" id="A0A3Q0RCJ4"/>
<feature type="domain" description="C-type lectin" evidence="3">
    <location>
        <begin position="56"/>
        <end position="145"/>
    </location>
</feature>
<dbReference type="SMART" id="SM00034">
    <property type="entry name" value="CLECT"/>
    <property type="match status" value="1"/>
</dbReference>
<keyword evidence="1" id="KW-1015">Disulfide bond</keyword>
<reference evidence="4" key="1">
    <citation type="submission" date="2025-08" db="UniProtKB">
        <authorList>
            <consortium name="Ensembl"/>
        </authorList>
    </citation>
    <scope>IDENTIFICATION</scope>
</reference>
<accession>A0A3Q0RCJ4</accession>
<evidence type="ECO:0000313" key="4">
    <source>
        <dbReference type="Ensembl" id="ENSACIP00000008296.1"/>
    </source>
</evidence>
<organism evidence="4 5">
    <name type="scientific">Amphilophus citrinellus</name>
    <name type="common">Midas cichlid</name>
    <name type="synonym">Cichlasoma citrinellum</name>
    <dbReference type="NCBI Taxonomy" id="61819"/>
    <lineage>
        <taxon>Eukaryota</taxon>
        <taxon>Metazoa</taxon>
        <taxon>Chordata</taxon>
        <taxon>Craniata</taxon>
        <taxon>Vertebrata</taxon>
        <taxon>Euteleostomi</taxon>
        <taxon>Actinopterygii</taxon>
        <taxon>Neopterygii</taxon>
        <taxon>Teleostei</taxon>
        <taxon>Neoteleostei</taxon>
        <taxon>Acanthomorphata</taxon>
        <taxon>Ovalentaria</taxon>
        <taxon>Cichlomorphae</taxon>
        <taxon>Cichliformes</taxon>
        <taxon>Cichlidae</taxon>
        <taxon>New World cichlids</taxon>
        <taxon>Cichlasomatinae</taxon>
        <taxon>Heroini</taxon>
        <taxon>Amphilophus</taxon>
    </lineage>
</organism>
<evidence type="ECO:0000259" key="3">
    <source>
        <dbReference type="PROSITE" id="PS50041"/>
    </source>
</evidence>
<dbReference type="Pfam" id="PF00059">
    <property type="entry name" value="Lectin_C"/>
    <property type="match status" value="1"/>
</dbReference>
<feature type="chain" id="PRO_5046256862" description="C-type lectin domain-containing protein" evidence="2">
    <location>
        <begin position="19"/>
        <end position="153"/>
    </location>
</feature>
<dbReference type="InterPro" id="IPR016186">
    <property type="entry name" value="C-type_lectin-like/link_sf"/>
</dbReference>
<dbReference type="STRING" id="61819.ENSACIP00000008296"/>
<dbReference type="Proteomes" id="UP000261340">
    <property type="component" value="Unplaced"/>
</dbReference>
<evidence type="ECO:0000313" key="5">
    <source>
        <dbReference type="Proteomes" id="UP000261340"/>
    </source>
</evidence>
<dbReference type="OMA" id="RSTWWIG"/>
<dbReference type="PANTHER" id="PTHR45784:SF3">
    <property type="entry name" value="C-TYPE LECTIN DOMAIN FAMILY 4 MEMBER K-LIKE-RELATED"/>
    <property type="match status" value="1"/>
</dbReference>
<name>A0A3Q0RCJ4_AMPCI</name>
<dbReference type="InterPro" id="IPR018378">
    <property type="entry name" value="C-type_lectin_CS"/>
</dbReference>
<dbReference type="Gene3D" id="3.10.100.10">
    <property type="entry name" value="Mannose-Binding Protein A, subunit A"/>
    <property type="match status" value="1"/>
</dbReference>
<evidence type="ECO:0000256" key="1">
    <source>
        <dbReference type="ARBA" id="ARBA00023157"/>
    </source>
</evidence>
<proteinExistence type="predicted"/>
<dbReference type="SUPFAM" id="SSF56436">
    <property type="entry name" value="C-type lectin-like"/>
    <property type="match status" value="1"/>
</dbReference>
<evidence type="ECO:0000256" key="2">
    <source>
        <dbReference type="SAM" id="SignalP"/>
    </source>
</evidence>
<reference evidence="4" key="2">
    <citation type="submission" date="2025-09" db="UniProtKB">
        <authorList>
            <consortium name="Ensembl"/>
        </authorList>
    </citation>
    <scope>IDENTIFICATION</scope>
</reference>